<keyword evidence="2" id="KW-0677">Repeat</keyword>
<protein>
    <recommendedName>
        <fullName evidence="3">Rhodanese domain-containing protein</fullName>
    </recommendedName>
</protein>
<evidence type="ECO:0000313" key="4">
    <source>
        <dbReference type="EMBL" id="POY75234.1"/>
    </source>
</evidence>
<dbReference type="CDD" id="cd01448">
    <property type="entry name" value="TST_Repeat_1"/>
    <property type="match status" value="1"/>
</dbReference>
<dbReference type="GO" id="GO:0004792">
    <property type="term" value="F:thiosulfate-cyanide sulfurtransferase activity"/>
    <property type="evidence" value="ECO:0007669"/>
    <property type="project" value="TreeGrafter"/>
</dbReference>
<dbReference type="Gene3D" id="3.40.250.10">
    <property type="entry name" value="Rhodanese-like domain"/>
    <property type="match status" value="2"/>
</dbReference>
<dbReference type="OrthoDB" id="270167at2759"/>
<gene>
    <name evidence="4" type="ORF">BMF94_1604</name>
</gene>
<organism evidence="4 5">
    <name type="scientific">Rhodotorula taiwanensis</name>
    <dbReference type="NCBI Taxonomy" id="741276"/>
    <lineage>
        <taxon>Eukaryota</taxon>
        <taxon>Fungi</taxon>
        <taxon>Dikarya</taxon>
        <taxon>Basidiomycota</taxon>
        <taxon>Pucciniomycotina</taxon>
        <taxon>Microbotryomycetes</taxon>
        <taxon>Sporidiobolales</taxon>
        <taxon>Sporidiobolaceae</taxon>
        <taxon>Rhodotorula</taxon>
    </lineage>
</organism>
<accession>A0A2S5BEN7</accession>
<keyword evidence="1" id="KW-0808">Transferase</keyword>
<dbReference type="CDD" id="cd01449">
    <property type="entry name" value="TST_Repeat_2"/>
    <property type="match status" value="1"/>
</dbReference>
<dbReference type="Proteomes" id="UP000237144">
    <property type="component" value="Unassembled WGS sequence"/>
</dbReference>
<dbReference type="SUPFAM" id="SSF52821">
    <property type="entry name" value="Rhodanese/Cell cycle control phosphatase"/>
    <property type="match status" value="2"/>
</dbReference>
<evidence type="ECO:0000259" key="3">
    <source>
        <dbReference type="PROSITE" id="PS50206"/>
    </source>
</evidence>
<evidence type="ECO:0000256" key="1">
    <source>
        <dbReference type="ARBA" id="ARBA00022679"/>
    </source>
</evidence>
<dbReference type="STRING" id="741276.A0A2S5BEN7"/>
<comment type="caution">
    <text evidence="4">The sequence shown here is derived from an EMBL/GenBank/DDBJ whole genome shotgun (WGS) entry which is preliminary data.</text>
</comment>
<reference evidence="4 5" key="1">
    <citation type="journal article" date="2018" name="Front. Microbiol.">
        <title>Prospects for Fungal Bioremediation of Acidic Radioactive Waste Sites: Characterization and Genome Sequence of Rhodotorula taiwanensis MD1149.</title>
        <authorList>
            <person name="Tkavc R."/>
            <person name="Matrosova V.Y."/>
            <person name="Grichenko O.E."/>
            <person name="Gostincar C."/>
            <person name="Volpe R.P."/>
            <person name="Klimenkova P."/>
            <person name="Gaidamakova E.K."/>
            <person name="Zhou C.E."/>
            <person name="Stewart B.J."/>
            <person name="Lyman M.G."/>
            <person name="Malfatti S.A."/>
            <person name="Rubinfeld B."/>
            <person name="Courtot M."/>
            <person name="Singh J."/>
            <person name="Dalgard C.L."/>
            <person name="Hamilton T."/>
            <person name="Frey K.G."/>
            <person name="Gunde-Cimerman N."/>
            <person name="Dugan L."/>
            <person name="Daly M.J."/>
        </authorList>
    </citation>
    <scope>NUCLEOTIDE SEQUENCE [LARGE SCALE GENOMIC DNA]</scope>
    <source>
        <strain evidence="4 5">MD1149</strain>
    </source>
</reference>
<sequence length="371" mass="41258">MFSAVRLRSPALTRSFTMSTARSSARPVSLLTPKQVHDLVQSDDKSTVVIDASWHMPAAQRQPFQEYRKKRIEGATFWDVDQIASKSDVGVPHNMPSVAQFEDACSRLGIERDSHVVIYDSVGLFSSPRTAFTFKHFGHDRVSVLDGGLPRWQADNLPVDTGIPANPNPHAVAGDGSPIRARFGPIFSELLYAHKPKVESYFIADIEERFSEYKVDGAEKERKDVRQWKDMNKIIKKADAKREVIIDARSAGRFHGTEPEPREGLSSGHMPHALSLPFQAVLSPESSTTPPYRTMLSPEELEKVFEDVMGKDRWMEVKSGKRGVVGTCGSGMTASILWLALQRAGVVDNAAIYDESWTGYAARPESIIEKS</sequence>
<dbReference type="InterPro" id="IPR045078">
    <property type="entry name" value="TST/MPST-like"/>
</dbReference>
<proteinExistence type="predicted"/>
<keyword evidence="5" id="KW-1185">Reference proteome</keyword>
<dbReference type="PANTHER" id="PTHR11364:SF27">
    <property type="entry name" value="SULFURTRANSFERASE"/>
    <property type="match status" value="1"/>
</dbReference>
<dbReference type="GO" id="GO:0005739">
    <property type="term" value="C:mitochondrion"/>
    <property type="evidence" value="ECO:0007669"/>
    <property type="project" value="TreeGrafter"/>
</dbReference>
<dbReference type="EMBL" id="PJQD01000018">
    <property type="protein sequence ID" value="POY75234.1"/>
    <property type="molecule type" value="Genomic_DNA"/>
</dbReference>
<dbReference type="SMART" id="SM00450">
    <property type="entry name" value="RHOD"/>
    <property type="match status" value="2"/>
</dbReference>
<dbReference type="InterPro" id="IPR036873">
    <property type="entry name" value="Rhodanese-like_dom_sf"/>
</dbReference>
<dbReference type="Pfam" id="PF00581">
    <property type="entry name" value="Rhodanese"/>
    <property type="match status" value="2"/>
</dbReference>
<evidence type="ECO:0000313" key="5">
    <source>
        <dbReference type="Proteomes" id="UP000237144"/>
    </source>
</evidence>
<dbReference type="PROSITE" id="PS50206">
    <property type="entry name" value="RHODANESE_3"/>
    <property type="match status" value="2"/>
</dbReference>
<feature type="domain" description="Rhodanese" evidence="3">
    <location>
        <begin position="43"/>
        <end position="161"/>
    </location>
</feature>
<dbReference type="PANTHER" id="PTHR11364">
    <property type="entry name" value="THIOSULFATE SULFERTANSFERASE"/>
    <property type="match status" value="1"/>
</dbReference>
<evidence type="ECO:0000256" key="2">
    <source>
        <dbReference type="ARBA" id="ARBA00022737"/>
    </source>
</evidence>
<feature type="domain" description="Rhodanese" evidence="3">
    <location>
        <begin position="239"/>
        <end position="369"/>
    </location>
</feature>
<dbReference type="AlphaFoldDB" id="A0A2S5BEN7"/>
<name>A0A2S5BEN7_9BASI</name>
<dbReference type="InterPro" id="IPR001763">
    <property type="entry name" value="Rhodanese-like_dom"/>
</dbReference>